<evidence type="ECO:0000313" key="2">
    <source>
        <dbReference type="Proteomes" id="UP000268014"/>
    </source>
</evidence>
<reference evidence="1 2" key="2">
    <citation type="submission" date="2018-11" db="EMBL/GenBank/DDBJ databases">
        <authorList>
            <consortium name="Pathogen Informatics"/>
        </authorList>
    </citation>
    <scope>NUCLEOTIDE SEQUENCE [LARGE SCALE GENOMIC DNA]</scope>
    <source>
        <strain evidence="1 2">MHpl1</strain>
    </source>
</reference>
<dbReference type="WBParaSite" id="HPLM_0001888101-mRNA-1">
    <property type="protein sequence ID" value="HPLM_0001888101-mRNA-1"/>
    <property type="gene ID" value="HPLM_0001888101"/>
</dbReference>
<dbReference type="EMBL" id="UZAF01020886">
    <property type="protein sequence ID" value="VDO73678.1"/>
    <property type="molecule type" value="Genomic_DNA"/>
</dbReference>
<name>A0A0N4X3D9_HAEPC</name>
<organism evidence="3">
    <name type="scientific">Haemonchus placei</name>
    <name type="common">Barber's pole worm</name>
    <dbReference type="NCBI Taxonomy" id="6290"/>
    <lineage>
        <taxon>Eukaryota</taxon>
        <taxon>Metazoa</taxon>
        <taxon>Ecdysozoa</taxon>
        <taxon>Nematoda</taxon>
        <taxon>Chromadorea</taxon>
        <taxon>Rhabditida</taxon>
        <taxon>Rhabditina</taxon>
        <taxon>Rhabditomorpha</taxon>
        <taxon>Strongyloidea</taxon>
        <taxon>Trichostrongylidae</taxon>
        <taxon>Haemonchus</taxon>
    </lineage>
</organism>
<proteinExistence type="predicted"/>
<keyword evidence="2" id="KW-1185">Reference proteome</keyword>
<evidence type="ECO:0000313" key="3">
    <source>
        <dbReference type="WBParaSite" id="HPLM_0001888101-mRNA-1"/>
    </source>
</evidence>
<protein>
    <submittedName>
        <fullName evidence="3">Reverse transcriptase domain-containing protein</fullName>
    </submittedName>
</protein>
<dbReference type="OrthoDB" id="5865326at2759"/>
<sequence>MLLNICLDFVMRKTTQQTTVGVRWFNDERLIDLDFTDVIALIADDKSGLQKFTDTLNEEASMIGSRITASKSKAMSYRNRLLWKDCKIYRCVQETPASTMVTIVLISKHQDPPVFFHCDPYCNLCKQNIEICCEFSQKVECSEMSVKDREDTAHGSHHE</sequence>
<reference evidence="3" key="1">
    <citation type="submission" date="2017-02" db="UniProtKB">
        <authorList>
            <consortium name="WormBaseParasite"/>
        </authorList>
    </citation>
    <scope>IDENTIFICATION</scope>
</reference>
<evidence type="ECO:0000313" key="1">
    <source>
        <dbReference type="EMBL" id="VDO73678.1"/>
    </source>
</evidence>
<accession>A0A0N4X3D9</accession>
<dbReference type="Proteomes" id="UP000268014">
    <property type="component" value="Unassembled WGS sequence"/>
</dbReference>
<gene>
    <name evidence="1" type="ORF">HPLM_LOCUS18873</name>
</gene>
<dbReference type="AlphaFoldDB" id="A0A0N4X3D9"/>